<keyword evidence="1" id="KW-1133">Transmembrane helix</keyword>
<keyword evidence="4" id="KW-1185">Reference proteome</keyword>
<evidence type="ECO:0000259" key="2">
    <source>
        <dbReference type="Pfam" id="PF00561"/>
    </source>
</evidence>
<dbReference type="EMBL" id="JACBAZ010000003">
    <property type="protein sequence ID" value="NWK55823.1"/>
    <property type="molecule type" value="Genomic_DNA"/>
</dbReference>
<dbReference type="SUPFAM" id="SSF53474">
    <property type="entry name" value="alpha/beta-Hydrolases"/>
    <property type="match status" value="1"/>
</dbReference>
<dbReference type="PANTHER" id="PTHR37946">
    <property type="entry name" value="SLL1969 PROTEIN"/>
    <property type="match status" value="1"/>
</dbReference>
<gene>
    <name evidence="3" type="ORF">HW115_09390</name>
</gene>
<keyword evidence="1" id="KW-0812">Transmembrane</keyword>
<comment type="caution">
    <text evidence="3">The sequence shown here is derived from an EMBL/GenBank/DDBJ whole genome shotgun (WGS) entry which is preliminary data.</text>
</comment>
<evidence type="ECO:0000313" key="4">
    <source>
        <dbReference type="Proteomes" id="UP000557872"/>
    </source>
</evidence>
<keyword evidence="3" id="KW-0378">Hydrolase</keyword>
<dbReference type="GO" id="GO:0016787">
    <property type="term" value="F:hydrolase activity"/>
    <property type="evidence" value="ECO:0007669"/>
    <property type="project" value="UniProtKB-KW"/>
</dbReference>
<organism evidence="3 4">
    <name type="scientific">Oceaniferula marina</name>
    <dbReference type="NCBI Taxonomy" id="2748318"/>
    <lineage>
        <taxon>Bacteria</taxon>
        <taxon>Pseudomonadati</taxon>
        <taxon>Verrucomicrobiota</taxon>
        <taxon>Verrucomicrobiia</taxon>
        <taxon>Verrucomicrobiales</taxon>
        <taxon>Verrucomicrobiaceae</taxon>
        <taxon>Oceaniferula</taxon>
    </lineage>
</organism>
<protein>
    <submittedName>
        <fullName evidence="3">Alpha/beta fold hydrolase</fullName>
    </submittedName>
</protein>
<name>A0A851GE51_9BACT</name>
<dbReference type="Gene3D" id="3.40.50.1820">
    <property type="entry name" value="alpha/beta hydrolase"/>
    <property type="match status" value="1"/>
</dbReference>
<feature type="transmembrane region" description="Helical" evidence="1">
    <location>
        <begin position="20"/>
        <end position="41"/>
    </location>
</feature>
<dbReference type="AlphaFoldDB" id="A0A851GE51"/>
<keyword evidence="1" id="KW-0472">Membrane</keyword>
<dbReference type="InterPro" id="IPR029058">
    <property type="entry name" value="AB_hydrolase_fold"/>
</dbReference>
<dbReference type="InterPro" id="IPR000073">
    <property type="entry name" value="AB_hydrolase_1"/>
</dbReference>
<dbReference type="PANTHER" id="PTHR37946:SF1">
    <property type="entry name" value="SLL1969 PROTEIN"/>
    <property type="match status" value="1"/>
</dbReference>
<feature type="domain" description="AB hydrolase-1" evidence="2">
    <location>
        <begin position="59"/>
        <end position="157"/>
    </location>
</feature>
<dbReference type="Proteomes" id="UP000557872">
    <property type="component" value="Unassembled WGS sequence"/>
</dbReference>
<dbReference type="Pfam" id="PF00561">
    <property type="entry name" value="Abhydrolase_1"/>
    <property type="match status" value="1"/>
</dbReference>
<sequence>MDHAVLFQIPQQRSIVSSVLRSGIILLPLFLSLTALFIAPYHTSAHASDDQRAASPQEHVILIHGMARSASCMQSMAEALQKAGYHTTILDYPSRKKTIHALSEQHLSPAVKACQTKGATKIHFVTHSLGGILVRDYLHHHKLAELGKVVMLAPPNQGSEVVDTIGHWKAFALVNGPAGKQLGTADNSPPNALGGVTYPVGIIAGDRSINPINSWMIPGSDDGKVSIKHTKLEGMRDHIVIHCTHPMIMKRSDAIDLSLRFLRHGSFAKAKDTP</sequence>
<reference evidence="3 4" key="1">
    <citation type="submission" date="2020-07" db="EMBL/GenBank/DDBJ databases">
        <title>Roseicoccus Jingziensis gen. nov., sp. nov., isolated from coastal seawater.</title>
        <authorList>
            <person name="Feng X."/>
        </authorList>
    </citation>
    <scope>NUCLEOTIDE SEQUENCE [LARGE SCALE GENOMIC DNA]</scope>
    <source>
        <strain evidence="3 4">N1E253</strain>
    </source>
</reference>
<proteinExistence type="predicted"/>
<accession>A0A851GE51</accession>
<evidence type="ECO:0000313" key="3">
    <source>
        <dbReference type="EMBL" id="NWK55823.1"/>
    </source>
</evidence>
<evidence type="ECO:0000256" key="1">
    <source>
        <dbReference type="SAM" id="Phobius"/>
    </source>
</evidence>